<proteinExistence type="predicted"/>
<organism evidence="1 2">
    <name type="scientific">Flavobacterium bizetiae</name>
    <dbReference type="NCBI Taxonomy" id="2704140"/>
    <lineage>
        <taxon>Bacteria</taxon>
        <taxon>Pseudomonadati</taxon>
        <taxon>Bacteroidota</taxon>
        <taxon>Flavobacteriia</taxon>
        <taxon>Flavobacteriales</taxon>
        <taxon>Flavobacteriaceae</taxon>
        <taxon>Flavobacterium</taxon>
    </lineage>
</organism>
<dbReference type="Proteomes" id="UP000479938">
    <property type="component" value="Unassembled WGS sequence"/>
</dbReference>
<accession>A0A6J4GHE5</accession>
<dbReference type="AlphaFoldDB" id="A0A6J4GHE5"/>
<protein>
    <submittedName>
        <fullName evidence="1">Uncharacterized protein</fullName>
    </submittedName>
</protein>
<evidence type="ECO:0000313" key="2">
    <source>
        <dbReference type="Proteomes" id="UP000479938"/>
    </source>
</evidence>
<dbReference type="EMBL" id="CADCSU010000087">
    <property type="protein sequence ID" value="CAA9198621.1"/>
    <property type="molecule type" value="Genomic_DNA"/>
</dbReference>
<gene>
    <name evidence="1" type="ORF">FLA105534_02263</name>
</gene>
<sequence length="217" mass="26237">MLRQMGFFYIFILNPSSMTRLFIGFLICLLFLNCTKKDEKIVEKNKSYIISYEDEKLEKYYDSIKKHTDRFALPPRKGFYAENQLVIDKKGNFYFYQKRYFLEFCSYGSEKDTLPHFLDLQPKDIVKIPKTCLNDFLSENILDKEKNRQILIIASQNDTIKNTSFFKFINKNQLQTYQIRRTTQEEDTVLKYKTNSDYYYSDSIKWDRSKIKFRNKN</sequence>
<reference evidence="1 2" key="1">
    <citation type="submission" date="2020-02" db="EMBL/GenBank/DDBJ databases">
        <authorList>
            <person name="Criscuolo A."/>
        </authorList>
    </citation>
    <scope>NUCLEOTIDE SEQUENCE [LARGE SCALE GENOMIC DNA]</scope>
    <source>
        <strain evidence="1">CIP105534</strain>
    </source>
</reference>
<evidence type="ECO:0000313" key="1">
    <source>
        <dbReference type="EMBL" id="CAA9198621.1"/>
    </source>
</evidence>
<name>A0A6J4GHE5_9FLAO</name>
<keyword evidence="2" id="KW-1185">Reference proteome</keyword>